<name>A0A0A9GKY5_ARUDO</name>
<evidence type="ECO:0000313" key="1">
    <source>
        <dbReference type="EMBL" id="JAE25795.1"/>
    </source>
</evidence>
<protein>
    <submittedName>
        <fullName evidence="1">Uncharacterized protein</fullName>
    </submittedName>
</protein>
<sequence length="29" mass="3296">MERFATLANSFLSCITRKLRGLHETNANT</sequence>
<dbReference type="AlphaFoldDB" id="A0A0A9GKY5"/>
<dbReference type="EMBL" id="GBRH01172101">
    <property type="protein sequence ID" value="JAE25795.1"/>
    <property type="molecule type" value="Transcribed_RNA"/>
</dbReference>
<organism evidence="1">
    <name type="scientific">Arundo donax</name>
    <name type="common">Giant reed</name>
    <name type="synonym">Donax arundinaceus</name>
    <dbReference type="NCBI Taxonomy" id="35708"/>
    <lineage>
        <taxon>Eukaryota</taxon>
        <taxon>Viridiplantae</taxon>
        <taxon>Streptophyta</taxon>
        <taxon>Embryophyta</taxon>
        <taxon>Tracheophyta</taxon>
        <taxon>Spermatophyta</taxon>
        <taxon>Magnoliopsida</taxon>
        <taxon>Liliopsida</taxon>
        <taxon>Poales</taxon>
        <taxon>Poaceae</taxon>
        <taxon>PACMAD clade</taxon>
        <taxon>Arundinoideae</taxon>
        <taxon>Arundineae</taxon>
        <taxon>Arundo</taxon>
    </lineage>
</organism>
<reference evidence="1" key="1">
    <citation type="submission" date="2014-09" db="EMBL/GenBank/DDBJ databases">
        <authorList>
            <person name="Magalhaes I.L.F."/>
            <person name="Oliveira U."/>
            <person name="Santos F.R."/>
            <person name="Vidigal T.H.D.A."/>
            <person name="Brescovit A.D."/>
            <person name="Santos A.J."/>
        </authorList>
    </citation>
    <scope>NUCLEOTIDE SEQUENCE</scope>
    <source>
        <tissue evidence="1">Shoot tissue taken approximately 20 cm above the soil surface</tissue>
    </source>
</reference>
<reference evidence="1" key="2">
    <citation type="journal article" date="2015" name="Data Brief">
        <title>Shoot transcriptome of the giant reed, Arundo donax.</title>
        <authorList>
            <person name="Barrero R.A."/>
            <person name="Guerrero F.D."/>
            <person name="Moolhuijzen P."/>
            <person name="Goolsby J.A."/>
            <person name="Tidwell J."/>
            <person name="Bellgard S.E."/>
            <person name="Bellgard M.I."/>
        </authorList>
    </citation>
    <scope>NUCLEOTIDE SEQUENCE</scope>
    <source>
        <tissue evidence="1">Shoot tissue taken approximately 20 cm above the soil surface</tissue>
    </source>
</reference>
<proteinExistence type="predicted"/>
<dbReference type="EMBL" id="GBRH01183053">
    <property type="protein sequence ID" value="JAE14843.1"/>
    <property type="molecule type" value="Transcribed_RNA"/>
</dbReference>
<accession>A0A0A9GKY5</accession>